<evidence type="ECO:0000256" key="9">
    <source>
        <dbReference type="ARBA" id="ARBA00023121"/>
    </source>
</evidence>
<dbReference type="GeneID" id="92879081"/>
<keyword evidence="10 12" id="KW-0472">Membrane</keyword>
<comment type="subcellular location">
    <subcellularLocation>
        <location evidence="1">Membrane</location>
        <topology evidence="1">Multi-pass membrane protein</topology>
    </subcellularLocation>
</comment>
<keyword evidence="3" id="KW-0813">Transport</keyword>
<dbReference type="GO" id="GO:0015986">
    <property type="term" value="P:proton motive force-driven ATP synthesis"/>
    <property type="evidence" value="ECO:0007669"/>
    <property type="project" value="InterPro"/>
</dbReference>
<evidence type="ECO:0000313" key="14">
    <source>
        <dbReference type="EMBL" id="MBS5518885.1"/>
    </source>
</evidence>
<evidence type="ECO:0000313" key="15">
    <source>
        <dbReference type="Proteomes" id="UP000754226"/>
    </source>
</evidence>
<dbReference type="InterPro" id="IPR005953">
    <property type="entry name" value="ATP_synth_csu_bac/chlpt"/>
</dbReference>
<evidence type="ECO:0000256" key="6">
    <source>
        <dbReference type="ARBA" id="ARBA00022781"/>
    </source>
</evidence>
<reference evidence="14" key="1">
    <citation type="submission" date="2021-02" db="EMBL/GenBank/DDBJ databases">
        <title>Infant gut strain persistence is associated with maternal origin, phylogeny, and functional potential including surface adhesion and iron acquisition.</title>
        <authorList>
            <person name="Lou Y.C."/>
        </authorList>
    </citation>
    <scope>NUCLEOTIDE SEQUENCE</scope>
    <source>
        <strain evidence="14">L3_106_000M1_dasL3_106_000M1_concoct_15</strain>
    </source>
</reference>
<dbReference type="PROSITE" id="PS00605">
    <property type="entry name" value="ATPASE_C"/>
    <property type="match status" value="1"/>
</dbReference>
<name>C0WD41_9FIRM</name>
<dbReference type="Proteomes" id="UP000754226">
    <property type="component" value="Unassembled WGS sequence"/>
</dbReference>
<organism evidence="14 15">
    <name type="scientific">Acidaminococcus intestini</name>
    <dbReference type="NCBI Taxonomy" id="187327"/>
    <lineage>
        <taxon>Bacteria</taxon>
        <taxon>Bacillati</taxon>
        <taxon>Bacillota</taxon>
        <taxon>Negativicutes</taxon>
        <taxon>Acidaminococcales</taxon>
        <taxon>Acidaminococcaceae</taxon>
        <taxon>Acidaminococcus</taxon>
    </lineage>
</organism>
<evidence type="ECO:0000256" key="3">
    <source>
        <dbReference type="ARBA" id="ARBA00022448"/>
    </source>
</evidence>
<dbReference type="OMA" id="IETIMIF"/>
<evidence type="ECO:0000259" key="13">
    <source>
        <dbReference type="Pfam" id="PF00137"/>
    </source>
</evidence>
<dbReference type="InterPro" id="IPR002379">
    <property type="entry name" value="ATPase_proteolipid_c-like_dom"/>
</dbReference>
<dbReference type="AlphaFoldDB" id="C0WD41"/>
<evidence type="ECO:0000256" key="4">
    <source>
        <dbReference type="ARBA" id="ARBA00022547"/>
    </source>
</evidence>
<dbReference type="InterPro" id="IPR038662">
    <property type="entry name" value="ATP_synth_F0_csu_sf"/>
</dbReference>
<dbReference type="RefSeq" id="WP_009015842.1">
    <property type="nucleotide sequence ID" value="NZ_ACGB01000027.1"/>
</dbReference>
<dbReference type="OrthoDB" id="2357540at2"/>
<keyword evidence="6" id="KW-0375">Hydrogen ion transport</keyword>
<protein>
    <recommendedName>
        <fullName evidence="11">Lipid-binding protein</fullName>
    </recommendedName>
</protein>
<keyword evidence="5 12" id="KW-0812">Transmembrane</keyword>
<feature type="domain" description="V-ATPase proteolipid subunit C-like" evidence="13">
    <location>
        <begin position="14"/>
        <end position="77"/>
    </location>
</feature>
<accession>C0WD41</accession>
<dbReference type="GO" id="GO:0045259">
    <property type="term" value="C:proton-transporting ATP synthase complex"/>
    <property type="evidence" value="ECO:0007669"/>
    <property type="project" value="UniProtKB-KW"/>
</dbReference>
<dbReference type="GO" id="GO:0008289">
    <property type="term" value="F:lipid binding"/>
    <property type="evidence" value="ECO:0007669"/>
    <property type="project" value="UniProtKB-KW"/>
</dbReference>
<dbReference type="Gene3D" id="1.20.20.10">
    <property type="entry name" value="F1F0 ATP synthase subunit C"/>
    <property type="match status" value="1"/>
</dbReference>
<dbReference type="InterPro" id="IPR020537">
    <property type="entry name" value="ATP_synth_F0_csu_DDCD_BS"/>
</dbReference>
<keyword evidence="7 12" id="KW-1133">Transmembrane helix</keyword>
<evidence type="ECO:0000256" key="10">
    <source>
        <dbReference type="ARBA" id="ARBA00023136"/>
    </source>
</evidence>
<dbReference type="GO" id="GO:0033177">
    <property type="term" value="C:proton-transporting two-sector ATPase complex, proton-transporting domain"/>
    <property type="evidence" value="ECO:0007669"/>
    <property type="project" value="InterPro"/>
</dbReference>
<keyword evidence="8" id="KW-0406">Ion transport</keyword>
<evidence type="ECO:0000256" key="5">
    <source>
        <dbReference type="ARBA" id="ARBA00022692"/>
    </source>
</evidence>
<dbReference type="CDD" id="cd18185">
    <property type="entry name" value="ATP-synt_Fo_c_ATPE"/>
    <property type="match status" value="1"/>
</dbReference>
<evidence type="ECO:0000256" key="11">
    <source>
        <dbReference type="ARBA" id="ARBA00030961"/>
    </source>
</evidence>
<evidence type="ECO:0000256" key="7">
    <source>
        <dbReference type="ARBA" id="ARBA00022989"/>
    </source>
</evidence>
<proteinExistence type="inferred from homology"/>
<evidence type="ECO:0000256" key="12">
    <source>
        <dbReference type="SAM" id="Phobius"/>
    </source>
</evidence>
<evidence type="ECO:0000256" key="1">
    <source>
        <dbReference type="ARBA" id="ARBA00004141"/>
    </source>
</evidence>
<dbReference type="SUPFAM" id="SSF81333">
    <property type="entry name" value="F1F0 ATP synthase subunit C"/>
    <property type="match status" value="1"/>
</dbReference>
<dbReference type="InterPro" id="IPR035921">
    <property type="entry name" value="F/V-ATP_Csub_sf"/>
</dbReference>
<dbReference type="GO" id="GO:0015078">
    <property type="term" value="F:proton transmembrane transporter activity"/>
    <property type="evidence" value="ECO:0007669"/>
    <property type="project" value="InterPro"/>
</dbReference>
<dbReference type="Pfam" id="PF00137">
    <property type="entry name" value="ATP-synt_C"/>
    <property type="match status" value="1"/>
</dbReference>
<keyword evidence="4" id="KW-0138">CF(0)</keyword>
<dbReference type="NCBIfam" id="TIGR01260">
    <property type="entry name" value="ATP_synt_c"/>
    <property type="match status" value="1"/>
</dbReference>
<dbReference type="EMBL" id="JAGZCZ010000001">
    <property type="protein sequence ID" value="MBS5518885.1"/>
    <property type="molecule type" value="Genomic_DNA"/>
</dbReference>
<feature type="transmembrane region" description="Helical" evidence="12">
    <location>
        <begin position="56"/>
        <end position="80"/>
    </location>
</feature>
<gene>
    <name evidence="14" type="primary">atpE</name>
    <name evidence="14" type="ORF">KHX13_00855</name>
</gene>
<comment type="similarity">
    <text evidence="2">Belongs to the ATPase C chain family.</text>
</comment>
<evidence type="ECO:0000256" key="8">
    <source>
        <dbReference type="ARBA" id="ARBA00023065"/>
    </source>
</evidence>
<comment type="caution">
    <text evidence="14">The sequence shown here is derived from an EMBL/GenBank/DDBJ whole genome shotgun (WGS) entry which is preliminary data.</text>
</comment>
<keyword evidence="9" id="KW-0446">Lipid-binding</keyword>
<evidence type="ECO:0000256" key="2">
    <source>
        <dbReference type="ARBA" id="ARBA00006704"/>
    </source>
</evidence>
<sequence length="86" mass="8790">MLDSNTIIIVASILGAALIGVGASFAATRGDSSVATKALECMARQPEQAGSFQTNMLIGIGLVESIPIIASVIAIVLIFANPFVTK</sequence>